<dbReference type="GO" id="GO:0006310">
    <property type="term" value="P:DNA recombination"/>
    <property type="evidence" value="ECO:0007669"/>
    <property type="project" value="TreeGrafter"/>
</dbReference>
<feature type="domain" description="Helicase ATP-binding" evidence="4">
    <location>
        <begin position="95"/>
        <end position="247"/>
    </location>
</feature>
<dbReference type="OrthoDB" id="2077914at2"/>
<dbReference type="PROSITE" id="PS51194">
    <property type="entry name" value="HELICASE_CTER"/>
    <property type="match status" value="1"/>
</dbReference>
<dbReference type="GO" id="GO:0006302">
    <property type="term" value="P:double-strand break repair"/>
    <property type="evidence" value="ECO:0007669"/>
    <property type="project" value="TreeGrafter"/>
</dbReference>
<protein>
    <submittedName>
        <fullName evidence="6">DEAD/DEAH box helicase</fullName>
    </submittedName>
</protein>
<dbReference type="InterPro" id="IPR001650">
    <property type="entry name" value="Helicase_C-like"/>
</dbReference>
<dbReference type="Proteomes" id="UP000315215">
    <property type="component" value="Chromosome"/>
</dbReference>
<dbReference type="AlphaFoldDB" id="A0A516KLE5"/>
<keyword evidence="7" id="KW-1185">Reference proteome</keyword>
<sequence length="422" mass="47685">MQYFTEIDPFERLPFGYRCRRCGNQASHLFAQMSCAVCQGKHPYCRSCIEMGRVSTCEALYIWTGPAPNWPPVLEACKWKGQLTKAQQHASKQLVKAVREKKELLIWAVCGSGKTEMVFEGIGHALEQGLRVCLATPRVDVVRELLPRFRAAFPTIPISALYGGSTDQTSASPFVLATTHQLLRYARAFDVLVIDEIDSFPFHKSKTLPYAAKRAAKQSSTTIYLTATPRKSLKRKLERNVLDVVFVPNRFHGHPLPVPSMVMCWDLRKTLEKLPKAFRRWIRTRENRDRQLLIFVSTIRLAEDVKAKLEEVGRSKQNVAAVYSTDPERESKVQKFRNRELTVLVTTTILERGVTFPSVDVAVLDAGHDVFDEEALVQIAGRAGRSSKDPDGEVIFFHNGRTEAMVKAISSIRKMNKRGGFS</sequence>
<dbReference type="SMART" id="SM00487">
    <property type="entry name" value="DEXDc"/>
    <property type="match status" value="1"/>
</dbReference>
<dbReference type="SMART" id="SM00490">
    <property type="entry name" value="HELICc"/>
    <property type="match status" value="1"/>
</dbReference>
<dbReference type="FunFam" id="3.40.50.300:FF:001736">
    <property type="entry name" value="COMF operon protein 1"/>
    <property type="match status" value="1"/>
</dbReference>
<dbReference type="Pfam" id="PF04851">
    <property type="entry name" value="ResIII"/>
    <property type="match status" value="1"/>
</dbReference>
<evidence type="ECO:0000259" key="5">
    <source>
        <dbReference type="PROSITE" id="PS51194"/>
    </source>
</evidence>
<evidence type="ECO:0000256" key="3">
    <source>
        <dbReference type="ARBA" id="ARBA00023125"/>
    </source>
</evidence>
<dbReference type="InterPro" id="IPR006935">
    <property type="entry name" value="Helicase/UvrB_N"/>
</dbReference>
<evidence type="ECO:0000256" key="1">
    <source>
        <dbReference type="ARBA" id="ARBA00022741"/>
    </source>
</evidence>
<dbReference type="Gene3D" id="3.40.50.300">
    <property type="entry name" value="P-loop containing nucleotide triphosphate hydrolases"/>
    <property type="match status" value="2"/>
</dbReference>
<keyword evidence="6" id="KW-0378">Hydrolase</keyword>
<dbReference type="Pfam" id="PF00271">
    <property type="entry name" value="Helicase_C"/>
    <property type="match status" value="1"/>
</dbReference>
<keyword evidence="6" id="KW-0347">Helicase</keyword>
<dbReference type="InterPro" id="IPR027417">
    <property type="entry name" value="P-loop_NTPase"/>
</dbReference>
<dbReference type="PANTHER" id="PTHR30580:SF1">
    <property type="entry name" value="COMF OPERON PROTEIN 1"/>
    <property type="match status" value="1"/>
</dbReference>
<accession>A0A516KLE5</accession>
<keyword evidence="1" id="KW-0547">Nucleotide-binding</keyword>
<evidence type="ECO:0000259" key="4">
    <source>
        <dbReference type="PROSITE" id="PS51192"/>
    </source>
</evidence>
<feature type="domain" description="Helicase C-terminal" evidence="5">
    <location>
        <begin position="266"/>
        <end position="422"/>
    </location>
</feature>
<dbReference type="EMBL" id="CP041666">
    <property type="protein sequence ID" value="QDP42206.1"/>
    <property type="molecule type" value="Genomic_DNA"/>
</dbReference>
<dbReference type="GO" id="GO:0043138">
    <property type="term" value="F:3'-5' DNA helicase activity"/>
    <property type="evidence" value="ECO:0007669"/>
    <property type="project" value="TreeGrafter"/>
</dbReference>
<dbReference type="PANTHER" id="PTHR30580">
    <property type="entry name" value="PRIMOSOMAL PROTEIN N"/>
    <property type="match status" value="1"/>
</dbReference>
<keyword evidence="3" id="KW-0238">DNA-binding</keyword>
<dbReference type="KEGG" id="aqt:FN924_14495"/>
<evidence type="ECO:0000313" key="6">
    <source>
        <dbReference type="EMBL" id="QDP42206.1"/>
    </source>
</evidence>
<name>A0A516KLE5_9BACI</name>
<dbReference type="PROSITE" id="PS51192">
    <property type="entry name" value="HELICASE_ATP_BIND_1"/>
    <property type="match status" value="1"/>
</dbReference>
<evidence type="ECO:0000256" key="2">
    <source>
        <dbReference type="ARBA" id="ARBA00022840"/>
    </source>
</evidence>
<gene>
    <name evidence="6" type="ORF">FN924_14495</name>
</gene>
<evidence type="ECO:0000313" key="7">
    <source>
        <dbReference type="Proteomes" id="UP000315215"/>
    </source>
</evidence>
<keyword evidence="2" id="KW-0067">ATP-binding</keyword>
<dbReference type="SUPFAM" id="SSF52540">
    <property type="entry name" value="P-loop containing nucleoside triphosphate hydrolases"/>
    <property type="match status" value="1"/>
</dbReference>
<dbReference type="GO" id="GO:0006270">
    <property type="term" value="P:DNA replication initiation"/>
    <property type="evidence" value="ECO:0007669"/>
    <property type="project" value="TreeGrafter"/>
</dbReference>
<dbReference type="GO" id="GO:0016787">
    <property type="term" value="F:hydrolase activity"/>
    <property type="evidence" value="ECO:0007669"/>
    <property type="project" value="InterPro"/>
</dbReference>
<dbReference type="GO" id="GO:0005524">
    <property type="term" value="F:ATP binding"/>
    <property type="evidence" value="ECO:0007669"/>
    <property type="project" value="UniProtKB-KW"/>
</dbReference>
<organism evidence="6 7">
    <name type="scientific">Radiobacillus deserti</name>
    <dbReference type="NCBI Taxonomy" id="2594883"/>
    <lineage>
        <taxon>Bacteria</taxon>
        <taxon>Bacillati</taxon>
        <taxon>Bacillota</taxon>
        <taxon>Bacilli</taxon>
        <taxon>Bacillales</taxon>
        <taxon>Bacillaceae</taxon>
        <taxon>Radiobacillus</taxon>
    </lineage>
</organism>
<proteinExistence type="predicted"/>
<reference evidence="6 7" key="1">
    <citation type="submission" date="2019-07" db="EMBL/GenBank/DDBJ databases">
        <authorList>
            <person name="Li J."/>
        </authorList>
    </citation>
    <scope>NUCLEOTIDE SEQUENCE [LARGE SCALE GENOMIC DNA]</scope>
    <source>
        <strain evidence="6 7">TKL69</strain>
    </source>
</reference>
<dbReference type="InterPro" id="IPR014001">
    <property type="entry name" value="Helicase_ATP-bd"/>
</dbReference>
<dbReference type="CDD" id="cd17925">
    <property type="entry name" value="DEXDc_ComFA"/>
    <property type="match status" value="1"/>
</dbReference>
<dbReference type="GO" id="GO:0003677">
    <property type="term" value="F:DNA binding"/>
    <property type="evidence" value="ECO:0007669"/>
    <property type="project" value="UniProtKB-KW"/>
</dbReference>